<dbReference type="AlphaFoldDB" id="V6TPV6"/>
<protein>
    <submittedName>
        <fullName evidence="1">Variant-specific surface protein</fullName>
    </submittedName>
</protein>
<dbReference type="InterPro" id="IPR009030">
    <property type="entry name" value="Growth_fac_rcpt_cys_sf"/>
</dbReference>
<reference evidence="2" key="1">
    <citation type="submission" date="2012-02" db="EMBL/GenBank/DDBJ databases">
        <title>Genome sequencing of Giardia lamblia Genotypes A2 and B isolates (DH and GS) and comparative analysis with the genomes of Genotypes A1 and E (WB and Pig).</title>
        <authorList>
            <person name="Adam R."/>
            <person name="Dahlstrom E."/>
            <person name="Martens C."/>
            <person name="Bruno D."/>
            <person name="Barbian K."/>
            <person name="Porcella S.F."/>
            <person name="Nash T."/>
        </authorList>
    </citation>
    <scope>NUCLEOTIDE SEQUENCE</scope>
    <source>
        <strain evidence="2">GS</strain>
    </source>
</reference>
<comment type="caution">
    <text evidence="1">The sequence shown here is derived from an EMBL/GenBank/DDBJ whole genome shotgun (WGS) entry which is preliminary data.</text>
</comment>
<gene>
    <name evidence="1" type="ORF">GSB_154445</name>
</gene>
<organism evidence="1 2">
    <name type="scientific">Giardia intestinalis</name>
    <name type="common">Giardia lamblia</name>
    <dbReference type="NCBI Taxonomy" id="5741"/>
    <lineage>
        <taxon>Eukaryota</taxon>
        <taxon>Metamonada</taxon>
        <taxon>Diplomonadida</taxon>
        <taxon>Hexamitidae</taxon>
        <taxon>Giardiinae</taxon>
        <taxon>Giardia</taxon>
    </lineage>
</organism>
<dbReference type="Gene3D" id="2.10.220.10">
    <property type="entry name" value="Hormone Receptor, Insulin-like Growth Factor Receptor 1, Chain A, domain 2"/>
    <property type="match status" value="1"/>
</dbReference>
<dbReference type="VEuPathDB" id="GiardiaDB:QR46_4867"/>
<dbReference type="InterPro" id="IPR052798">
    <property type="entry name" value="Giardia_VSA"/>
</dbReference>
<feature type="non-terminal residue" evidence="1">
    <location>
        <position position="1"/>
    </location>
</feature>
<dbReference type="OrthoDB" id="10493298at2759"/>
<dbReference type="Proteomes" id="UP000018040">
    <property type="component" value="Unassembled WGS sequence"/>
</dbReference>
<dbReference type="VEuPathDB" id="GiardiaDB:DHA2_152573"/>
<dbReference type="PANTHER" id="PTHR23275">
    <property type="entry name" value="CABRIOLET.-RELATED"/>
    <property type="match status" value="1"/>
</dbReference>
<evidence type="ECO:0000313" key="2">
    <source>
        <dbReference type="Proteomes" id="UP000018040"/>
    </source>
</evidence>
<proteinExistence type="predicted"/>
<sequence length="419" mass="42820">VAHLSNDVDLHPSLGGCYDTRAAPGGGACREARGGACVGYAEEARAERTGTGEARNPRTVCTAEPSGSGGSCNTCEATIGQTNYCSKCNEPDTYAPVDGVCEDVETQADKKALCTVHTDGACTECGSTSFLYKGGCYQPGDGKPGQSLCLVAKGGVCTEAATGYFVPTGVTNAEQSVVACDDTTGVTVTASSTYKGVAGCQECAAPDVAPGARADKVATCTRCQEQKYLKDNECVDGAAACGSGYAAKEDTDNGNKCVSCKDQTEGVTDCETCEYNMAASKIKCTKCGANKYLKTAADGTTTCVTECGEGYFKHTATDSNLKTCQSCSGTNNNLDLAAAGVAGCAVCTYDNTKVTCTKCKAGKYLKTAGDSTTCVEASGCRSVFFPKADDKVGNRCVPCGEAGSGGIADCAECSLFPHK</sequence>
<evidence type="ECO:0000313" key="1">
    <source>
        <dbReference type="EMBL" id="ESU40382.1"/>
    </source>
</evidence>
<name>V6TPV6_GIAIN</name>
<dbReference type="SUPFAM" id="SSF57184">
    <property type="entry name" value="Growth factor receptor domain"/>
    <property type="match status" value="1"/>
</dbReference>
<reference evidence="1 2" key="2">
    <citation type="journal article" date="2013" name="Genome Biol. Evol.">
        <title>Genome sequencing of Giardia lamblia genotypes A2 and B isolates (DH and GS) and comparative analysis with the genomes of genotypes A1 and E (WB and Pig).</title>
        <authorList>
            <person name="Adam R.D."/>
            <person name="Dahlstrom E.W."/>
            <person name="Martens C.A."/>
            <person name="Bruno D.P."/>
            <person name="Barbian K.D."/>
            <person name="Ricklefs S.M."/>
            <person name="Hernandez M.M."/>
            <person name="Narla N.P."/>
            <person name="Patel R.B."/>
            <person name="Porcella S.F."/>
            <person name="Nash T.E."/>
        </authorList>
    </citation>
    <scope>NUCLEOTIDE SEQUENCE [LARGE SCALE GENOMIC DNA]</scope>
    <source>
        <strain evidence="1 2">GS</strain>
    </source>
</reference>
<dbReference type="EMBL" id="AHHH01000237">
    <property type="protein sequence ID" value="ESU40382.1"/>
    <property type="molecule type" value="Genomic_DNA"/>
</dbReference>
<accession>V6TPV6</accession>
<dbReference type="InterPro" id="IPR005127">
    <property type="entry name" value="Giardia_VSP"/>
</dbReference>
<dbReference type="Pfam" id="PF03302">
    <property type="entry name" value="VSP"/>
    <property type="match status" value="1"/>
</dbReference>
<dbReference type="PANTHER" id="PTHR23275:SF100">
    <property type="entry name" value="EGF-LIKE DOMAIN-CONTAINING PROTEIN"/>
    <property type="match status" value="1"/>
</dbReference>
<dbReference type="VEuPathDB" id="GiardiaDB:GL50803_005812"/>